<sequence>MNGDTIKGNWTQFKGKVKEQWGKLTDDDLDVINGQREQLVGRLQEREGIERDIAEQQVKDWETANKYTW</sequence>
<dbReference type="Proteomes" id="UP001597304">
    <property type="component" value="Unassembled WGS sequence"/>
</dbReference>
<comment type="caution">
    <text evidence="3">The sequence shown here is derived from an EMBL/GenBank/DDBJ whole genome shotgun (WGS) entry which is preliminary data.</text>
</comment>
<dbReference type="InterPro" id="IPR026042">
    <property type="entry name" value="YjbJ"/>
</dbReference>
<evidence type="ECO:0000313" key="4">
    <source>
        <dbReference type="Proteomes" id="UP001597304"/>
    </source>
</evidence>
<dbReference type="Gene3D" id="1.10.1470.10">
    <property type="entry name" value="YjbJ"/>
    <property type="match status" value="1"/>
</dbReference>
<accession>A0ABW4KP55</accession>
<dbReference type="PIRSF" id="PIRSF039008">
    <property type="entry name" value="YjbJ"/>
    <property type="match status" value="1"/>
</dbReference>
<gene>
    <name evidence="3" type="ORF">ACFSF0_00030</name>
</gene>
<dbReference type="PANTHER" id="PTHR34977">
    <property type="entry name" value="UPF0337 PROTEIN YJBJ"/>
    <property type="match status" value="1"/>
</dbReference>
<feature type="domain" description="CsbD-like" evidence="2">
    <location>
        <begin position="4"/>
        <end position="54"/>
    </location>
</feature>
<dbReference type="EMBL" id="JBHUEJ010000002">
    <property type="protein sequence ID" value="MFD1708984.1"/>
    <property type="molecule type" value="Genomic_DNA"/>
</dbReference>
<dbReference type="RefSeq" id="WP_147914429.1">
    <property type="nucleotide sequence ID" value="NZ_JBHUEJ010000002.1"/>
</dbReference>
<reference evidence="4" key="1">
    <citation type="journal article" date="2019" name="Int. J. Syst. Evol. Microbiol.">
        <title>The Global Catalogue of Microorganisms (GCM) 10K type strain sequencing project: providing services to taxonomists for standard genome sequencing and annotation.</title>
        <authorList>
            <consortium name="The Broad Institute Genomics Platform"/>
            <consortium name="The Broad Institute Genome Sequencing Center for Infectious Disease"/>
            <person name="Wu L."/>
            <person name="Ma J."/>
        </authorList>
    </citation>
    <scope>NUCLEOTIDE SEQUENCE [LARGE SCALE GENOMIC DNA]</scope>
    <source>
        <strain evidence="4">LMG 29247</strain>
    </source>
</reference>
<comment type="similarity">
    <text evidence="1">Belongs to the UPF0337 (CsbD) family.</text>
</comment>
<evidence type="ECO:0000259" key="2">
    <source>
        <dbReference type="Pfam" id="PF05532"/>
    </source>
</evidence>
<protein>
    <submittedName>
        <fullName evidence="3">CsbD family protein</fullName>
    </submittedName>
</protein>
<dbReference type="InterPro" id="IPR008462">
    <property type="entry name" value="CsbD"/>
</dbReference>
<evidence type="ECO:0000256" key="1">
    <source>
        <dbReference type="ARBA" id="ARBA00009129"/>
    </source>
</evidence>
<dbReference type="Pfam" id="PF05532">
    <property type="entry name" value="CsbD"/>
    <property type="match status" value="1"/>
</dbReference>
<proteinExistence type="inferred from homology"/>
<dbReference type="InterPro" id="IPR050423">
    <property type="entry name" value="UPF0337_stress_rsp"/>
</dbReference>
<evidence type="ECO:0000313" key="3">
    <source>
        <dbReference type="EMBL" id="MFD1708984.1"/>
    </source>
</evidence>
<keyword evidence="4" id="KW-1185">Reference proteome</keyword>
<name>A0ABW4KP55_9BURK</name>
<organism evidence="3 4">
    <name type="scientific">Ottowia flava</name>
    <dbReference type="NCBI Taxonomy" id="2675430"/>
    <lineage>
        <taxon>Bacteria</taxon>
        <taxon>Pseudomonadati</taxon>
        <taxon>Pseudomonadota</taxon>
        <taxon>Betaproteobacteria</taxon>
        <taxon>Burkholderiales</taxon>
        <taxon>Comamonadaceae</taxon>
        <taxon>Ottowia</taxon>
    </lineage>
</organism>
<dbReference type="SUPFAM" id="SSF69047">
    <property type="entry name" value="Hypothetical protein YjbJ"/>
    <property type="match status" value="1"/>
</dbReference>
<dbReference type="PANTHER" id="PTHR34977:SF1">
    <property type="entry name" value="UPF0337 PROTEIN YJBJ"/>
    <property type="match status" value="1"/>
</dbReference>
<dbReference type="InterPro" id="IPR036629">
    <property type="entry name" value="YjbJ_sf"/>
</dbReference>